<organism evidence="8 9">
    <name type="scientific">Caenorhabditis briggsae</name>
    <dbReference type="NCBI Taxonomy" id="6238"/>
    <lineage>
        <taxon>Eukaryota</taxon>
        <taxon>Metazoa</taxon>
        <taxon>Ecdysozoa</taxon>
        <taxon>Nematoda</taxon>
        <taxon>Chromadorea</taxon>
        <taxon>Rhabditida</taxon>
        <taxon>Rhabditina</taxon>
        <taxon>Rhabditomorpha</taxon>
        <taxon>Rhabditoidea</taxon>
        <taxon>Rhabditidae</taxon>
        <taxon>Peloderinae</taxon>
        <taxon>Caenorhabditis</taxon>
    </lineage>
</organism>
<keyword evidence="5 7" id="KW-0472">Membrane</keyword>
<keyword evidence="6" id="KW-0175">Coiled coil</keyword>
<feature type="transmembrane region" description="Helical" evidence="7">
    <location>
        <begin position="396"/>
        <end position="417"/>
    </location>
</feature>
<protein>
    <recommendedName>
        <fullName evidence="10">G protein-coupled receptor</fullName>
    </recommendedName>
</protein>
<dbReference type="InterPro" id="IPR004151">
    <property type="entry name" value="7TM_GPCR_serpentine_rcpt_Sre"/>
</dbReference>
<reference evidence="8 9" key="1">
    <citation type="submission" date="2022-04" db="EMBL/GenBank/DDBJ databases">
        <title>Chromosome-level reference genomes for two strains of Caenorhabditis briggsae: an improved platform for comparative genomics.</title>
        <authorList>
            <person name="Stevens L."/>
            <person name="Andersen E."/>
        </authorList>
    </citation>
    <scope>NUCLEOTIDE SEQUENCE [LARGE SCALE GENOMIC DNA]</scope>
    <source>
        <strain evidence="8">VX34</strain>
        <tissue evidence="8">Whole-organism</tissue>
    </source>
</reference>
<evidence type="ECO:0008006" key="10">
    <source>
        <dbReference type="Google" id="ProtNLM"/>
    </source>
</evidence>
<dbReference type="AlphaFoldDB" id="A0AAE9EGG4"/>
<keyword evidence="9" id="KW-1185">Reference proteome</keyword>
<dbReference type="Pfam" id="PF03125">
    <property type="entry name" value="Sre"/>
    <property type="match status" value="2"/>
</dbReference>
<feature type="transmembrane region" description="Helical" evidence="7">
    <location>
        <begin position="138"/>
        <end position="158"/>
    </location>
</feature>
<evidence type="ECO:0000256" key="5">
    <source>
        <dbReference type="ARBA" id="ARBA00023136"/>
    </source>
</evidence>
<feature type="transmembrane region" description="Helical" evidence="7">
    <location>
        <begin position="198"/>
        <end position="218"/>
    </location>
</feature>
<dbReference type="PANTHER" id="PTHR23128">
    <property type="entry name" value="SERPENTINE RECEPTOR, CLASS E (EPSILON)-RELATED"/>
    <property type="match status" value="1"/>
</dbReference>
<dbReference type="GO" id="GO:0016020">
    <property type="term" value="C:membrane"/>
    <property type="evidence" value="ECO:0007669"/>
    <property type="project" value="UniProtKB-SubCell"/>
</dbReference>
<evidence type="ECO:0000256" key="7">
    <source>
        <dbReference type="SAM" id="Phobius"/>
    </source>
</evidence>
<proteinExistence type="inferred from homology"/>
<keyword evidence="4 7" id="KW-1133">Transmembrane helix</keyword>
<feature type="transmembrane region" description="Helical" evidence="7">
    <location>
        <begin position="347"/>
        <end position="364"/>
    </location>
</feature>
<evidence type="ECO:0000256" key="2">
    <source>
        <dbReference type="ARBA" id="ARBA00006803"/>
    </source>
</evidence>
<feature type="transmembrane region" description="Helical" evidence="7">
    <location>
        <begin position="28"/>
        <end position="49"/>
    </location>
</feature>
<accession>A0AAE9EGG4</accession>
<evidence type="ECO:0000256" key="6">
    <source>
        <dbReference type="SAM" id="Coils"/>
    </source>
</evidence>
<evidence type="ECO:0000256" key="1">
    <source>
        <dbReference type="ARBA" id="ARBA00004141"/>
    </source>
</evidence>
<feature type="transmembrane region" description="Helical" evidence="7">
    <location>
        <begin position="423"/>
        <end position="447"/>
    </location>
</feature>
<gene>
    <name evidence="8" type="ORF">L5515_015175</name>
</gene>
<feature type="transmembrane region" description="Helical" evidence="7">
    <location>
        <begin position="288"/>
        <end position="310"/>
    </location>
</feature>
<feature type="transmembrane region" description="Helical" evidence="7">
    <location>
        <begin position="370"/>
        <end position="389"/>
    </location>
</feature>
<dbReference type="GO" id="GO:0007606">
    <property type="term" value="P:sensory perception of chemical stimulus"/>
    <property type="evidence" value="ECO:0007669"/>
    <property type="project" value="InterPro"/>
</dbReference>
<evidence type="ECO:0000313" key="9">
    <source>
        <dbReference type="Proteomes" id="UP000829354"/>
    </source>
</evidence>
<evidence type="ECO:0000256" key="4">
    <source>
        <dbReference type="ARBA" id="ARBA00022989"/>
    </source>
</evidence>
<sequence length="1093" mass="125452">MLISGNASEGIRFLALFYVKSYDNDSSVAWIFAAIQFLEIVLMVLSGLLNTYTVYMCVFSNSFHPNISSLYSIFMLHWFELTISRILVFPYQEGIYPVISTDSENSVIMYTFDDTVIDFGSFENHFSLILGAGVRARYMLLVCFALPCVAVERCFATLMVRDYEQKSRSYISVSLILLAETLATIGAVSVTYRRVSVLFLAATATLLQLASYMIVLQIKQKTKEFERQCEQNVNFYSLSVKFQIMENVQSFRVIHILVVEVGIMIMTASITITLATLGLVSYAHTVCVFYALEKFIHINPLFICTAVFFIKPNWFKRLLRLIPGRLKHRTHAMDYAENNSTTGNLKVSLLFIPLLIGGFIRAHYILSLSLFIPCVVIERIIASIFIRTYEKHPRVYISTLLLVFCHLISIFLSYQTIQWKYSYFQIIITFTIALSSTITIFAFLYIYNSSVTRRLELQHRRYGYHFGKRFQAKENLKSLKMVRTITIVGIIGFSVSATLISLVASQLLPSYCDRICLQMSEIVLNLNPLLVIPSVAARIPPWKTKLVDSMPEVIRRRFSCFQTVRPMDYRPRRTVVEESNTYWTQFSSTSRHQMSRQEYVDFLLLKFSSLGESIARIGQRFDECKKISEKTRLVDKQEVENIKKWMINQEWRDGILRTTVEKINAYVGRMGGKLEQQINEQKSINDLFRSDLETLRKGFAESNLSSLEKIDDNVFEKLRSLERAMADLKKDPVIHVDSDKAPDVEDVLKKLTEWILKLDGELRGDFEKLAEGQNEALSNVYSNMEQIRTALVNDQIHQEKFNKDVITDMNNLASLLKGLLQKQGHNRCSDCSGIPRLQECLMNQVLMNNELTRDIASLQEELTAQKNENETLRIKQELFNKSISLQVKALRDEMKDAQNFAMDTAGELSALGCETQQIIEQQDFDREQLANDRVEQQDTNNALAAKIEMVRLNCLHFEKNELDDMAKEKGVGDVEIQTRTELALPPVVTDPYSDLFVLSSSRPPSAQKIAKSDVFQISSEEETIQKALEPLRQDINTHSKQIQDMSQEIETMRQKHNRKFKGIGHLNAKILNLIQNSILEESILEKSDDVVVD</sequence>
<name>A0AAE9EGG4_CAEBR</name>
<evidence type="ECO:0000256" key="3">
    <source>
        <dbReference type="ARBA" id="ARBA00022692"/>
    </source>
</evidence>
<feature type="transmembrane region" description="Helical" evidence="7">
    <location>
        <begin position="170"/>
        <end position="192"/>
    </location>
</feature>
<keyword evidence="3 7" id="KW-0812">Transmembrane</keyword>
<comment type="subcellular location">
    <subcellularLocation>
        <location evidence="1">Membrane</location>
        <topology evidence="1">Multi-pass membrane protein</topology>
    </subcellularLocation>
</comment>
<dbReference type="Proteomes" id="UP000829354">
    <property type="component" value="Chromosome II"/>
</dbReference>
<evidence type="ECO:0000313" key="8">
    <source>
        <dbReference type="EMBL" id="UMM19687.1"/>
    </source>
</evidence>
<comment type="similarity">
    <text evidence="2">Belongs to the nematode receptor-like protein sre family.</text>
</comment>
<feature type="transmembrane region" description="Helical" evidence="7">
    <location>
        <begin position="485"/>
        <end position="508"/>
    </location>
</feature>
<feature type="coiled-coil region" evidence="6">
    <location>
        <begin position="841"/>
        <end position="875"/>
    </location>
</feature>
<dbReference type="PANTHER" id="PTHR23128:SF132">
    <property type="entry name" value="SERPENTINE RECEPTOR, CLASS E (EPSILON)-RELATED"/>
    <property type="match status" value="1"/>
</dbReference>
<feature type="transmembrane region" description="Helical" evidence="7">
    <location>
        <begin position="253"/>
        <end position="282"/>
    </location>
</feature>
<dbReference type="EMBL" id="CP092621">
    <property type="protein sequence ID" value="UMM19687.1"/>
    <property type="molecule type" value="Genomic_DNA"/>
</dbReference>